<accession>A0A840CIF3</accession>
<dbReference type="Proteomes" id="UP000585681">
    <property type="component" value="Unassembled WGS sequence"/>
</dbReference>
<dbReference type="AlphaFoldDB" id="A0A840CIF3"/>
<dbReference type="EMBL" id="JACIEQ010000004">
    <property type="protein sequence ID" value="MBB4022999.1"/>
    <property type="molecule type" value="Genomic_DNA"/>
</dbReference>
<sequence>MALSYKARRRWSLVILLIGLPLYIVLAVTLAGLIDRPSVLVELAIYVGLGFLWILPFRFVFRGVGKADPEAQDAGAKKNGAEDP</sequence>
<gene>
    <name evidence="2" type="ORF">GGR17_002821</name>
</gene>
<evidence type="ECO:0000313" key="2">
    <source>
        <dbReference type="EMBL" id="MBB4022999.1"/>
    </source>
</evidence>
<feature type="transmembrane region" description="Helical" evidence="1">
    <location>
        <begin position="40"/>
        <end position="61"/>
    </location>
</feature>
<evidence type="ECO:0000313" key="3">
    <source>
        <dbReference type="Proteomes" id="UP000585681"/>
    </source>
</evidence>
<comment type="caution">
    <text evidence="2">The sequence shown here is derived from an EMBL/GenBank/DDBJ whole genome shotgun (WGS) entry which is preliminary data.</text>
</comment>
<dbReference type="Pfam" id="PF11003">
    <property type="entry name" value="DUF2842"/>
    <property type="match status" value="1"/>
</dbReference>
<keyword evidence="1" id="KW-1133">Transmembrane helix</keyword>
<keyword evidence="3" id="KW-1185">Reference proteome</keyword>
<protein>
    <recommendedName>
        <fullName evidence="4">DUF2842 domain-containing protein</fullName>
    </recommendedName>
</protein>
<reference evidence="2" key="1">
    <citation type="submission" date="2020-08" db="EMBL/GenBank/DDBJ databases">
        <title>Genomic Encyclopedia of Type Strains, Phase IV (KMG-IV): sequencing the most valuable type-strain genomes for metagenomic binning, comparative biology and taxonomic classification.</title>
        <authorList>
            <person name="Goeker M."/>
        </authorList>
    </citation>
    <scope>NUCLEOTIDE SEQUENCE [LARGE SCALE GENOMIC DNA]</scope>
    <source>
        <strain evidence="2">DSM 105040</strain>
    </source>
</reference>
<keyword evidence="1" id="KW-0812">Transmembrane</keyword>
<proteinExistence type="predicted"/>
<keyword evidence="1" id="KW-0472">Membrane</keyword>
<organism evidence="2 3">
    <name type="scientific">Actibacterium naphthalenivorans</name>
    <dbReference type="NCBI Taxonomy" id="1614693"/>
    <lineage>
        <taxon>Bacteria</taxon>
        <taxon>Pseudomonadati</taxon>
        <taxon>Pseudomonadota</taxon>
        <taxon>Alphaproteobacteria</taxon>
        <taxon>Rhodobacterales</taxon>
        <taxon>Roseobacteraceae</taxon>
        <taxon>Actibacterium</taxon>
    </lineage>
</organism>
<name>A0A840CIF3_9RHOB</name>
<evidence type="ECO:0008006" key="4">
    <source>
        <dbReference type="Google" id="ProtNLM"/>
    </source>
</evidence>
<feature type="transmembrane region" description="Helical" evidence="1">
    <location>
        <begin position="12"/>
        <end position="34"/>
    </location>
</feature>
<evidence type="ECO:0000256" key="1">
    <source>
        <dbReference type="SAM" id="Phobius"/>
    </source>
</evidence>
<dbReference type="InterPro" id="IPR021265">
    <property type="entry name" value="DUF2842"/>
</dbReference>
<dbReference type="RefSeq" id="WP_054539358.1">
    <property type="nucleotide sequence ID" value="NZ_JACIEQ010000004.1"/>
</dbReference>